<proteinExistence type="predicted"/>
<dbReference type="EMBL" id="QZKI01000143">
    <property type="protein sequence ID" value="RJP64079.1"/>
    <property type="molecule type" value="Genomic_DNA"/>
</dbReference>
<evidence type="ECO:0000256" key="1">
    <source>
        <dbReference type="SAM" id="MobiDB-lite"/>
    </source>
</evidence>
<dbReference type="Proteomes" id="UP000285961">
    <property type="component" value="Unassembled WGS sequence"/>
</dbReference>
<evidence type="ECO:0000313" key="3">
    <source>
        <dbReference type="Proteomes" id="UP000285961"/>
    </source>
</evidence>
<protein>
    <submittedName>
        <fullName evidence="2">Uncharacterized protein</fullName>
    </submittedName>
</protein>
<evidence type="ECO:0000313" key="2">
    <source>
        <dbReference type="EMBL" id="RJP64079.1"/>
    </source>
</evidence>
<accession>A0A419EN27</accession>
<feature type="region of interest" description="Disordered" evidence="1">
    <location>
        <begin position="36"/>
        <end position="103"/>
    </location>
</feature>
<sequence length="103" mass="11026">MEVRFRPLSQSLLARRTAPGQAIPESGLNFLEIVESVTGAENNPEESPNSNSGNRQPLRKAISNTARITGEEPSLIEAEKPGSPSTQKKAEGKPVGQQIDMTG</sequence>
<name>A0A419EN27_9BACT</name>
<reference evidence="2 3" key="1">
    <citation type="journal article" date="2017" name="ISME J.">
        <title>Energy and carbon metabolisms in a deep terrestrial subsurface fluid microbial community.</title>
        <authorList>
            <person name="Momper L."/>
            <person name="Jungbluth S.P."/>
            <person name="Lee M.D."/>
            <person name="Amend J.P."/>
        </authorList>
    </citation>
    <scope>NUCLEOTIDE SEQUENCE [LARGE SCALE GENOMIC DNA]</scope>
    <source>
        <strain evidence="2">SURF_17</strain>
    </source>
</reference>
<comment type="caution">
    <text evidence="2">The sequence shown here is derived from an EMBL/GenBank/DDBJ whole genome shotgun (WGS) entry which is preliminary data.</text>
</comment>
<gene>
    <name evidence="2" type="ORF">C4532_19850</name>
</gene>
<feature type="compositionally biased region" description="Low complexity" evidence="1">
    <location>
        <begin position="41"/>
        <end position="52"/>
    </location>
</feature>
<dbReference type="AlphaFoldDB" id="A0A419EN27"/>
<organism evidence="2 3">
    <name type="scientific">Candidatus Abyssobacteria bacterium SURF_17</name>
    <dbReference type="NCBI Taxonomy" id="2093361"/>
    <lineage>
        <taxon>Bacteria</taxon>
        <taxon>Pseudomonadati</taxon>
        <taxon>Candidatus Hydrogenedentota</taxon>
        <taxon>Candidatus Abyssobacteria</taxon>
    </lineage>
</organism>